<accession>A0A1Q3ECG2</accession>
<reference evidence="3 4" key="2">
    <citation type="submission" date="2017-02" db="EMBL/GenBank/DDBJ databases">
        <title>A genome survey and senescence transcriptome analysis in Lentinula edodes.</title>
        <authorList>
            <person name="Sakamoto Y."/>
            <person name="Nakade K."/>
            <person name="Sato S."/>
            <person name="Yoshida Y."/>
            <person name="Miyazaki K."/>
            <person name="Natsume S."/>
            <person name="Konno N."/>
        </authorList>
    </citation>
    <scope>NUCLEOTIDE SEQUENCE [LARGE SCALE GENOMIC DNA]</scope>
    <source>
        <strain evidence="3 4">NBRC 111202</strain>
    </source>
</reference>
<sequence length="451" mass="50590">MLKLSPSMQMLAWELLKARLRCGWSHPRLVWRFDLSFHEFISIFRTVVLSCKIAMSDQITELYNEALRPAITALTFEVLFYGFYIALSATYFSLLARQKNQEKFKHLFYPVSTLVLFILSTAGIILSTFDIANLIKLLLVSMEDMDPTAREETFVRTRTAIGVVYALANWIGDVILIYRCYFVWNGRWLAVVAPSFLSALNTAMVFASIANIQLGSSDEFATGGYSSQVTTGDNLQYAFLAMNVFNNILLTGLIAGRLWYLNRASTKLFGINPTPDKRYRTIVSMFLESGSLYPIALVICLIIQLKGSSATMDVVLLQIVGIAPMLILVRTTLGISIESAPRREDVDTELEHSTLRINTYTSDQKFTPPFALTPGTNFSPMTGTDSMISDYQPRPEFHALPYEPSSNRRSMSSNYHAQPEHVFGGSENLDHGSAGPSTPSDRLQPLRWVAQ</sequence>
<dbReference type="Proteomes" id="UP000188533">
    <property type="component" value="Unassembled WGS sequence"/>
</dbReference>
<feature type="transmembrane region" description="Helical" evidence="2">
    <location>
        <begin position="188"/>
        <end position="210"/>
    </location>
</feature>
<comment type="caution">
    <text evidence="3">The sequence shown here is derived from an EMBL/GenBank/DDBJ whole genome shotgun (WGS) entry which is preliminary data.</text>
</comment>
<feature type="region of interest" description="Disordered" evidence="1">
    <location>
        <begin position="366"/>
        <end position="451"/>
    </location>
</feature>
<feature type="transmembrane region" description="Helical" evidence="2">
    <location>
        <begin position="107"/>
        <end position="140"/>
    </location>
</feature>
<reference evidence="3 4" key="1">
    <citation type="submission" date="2016-08" db="EMBL/GenBank/DDBJ databases">
        <authorList>
            <consortium name="Lentinula edodes genome sequencing consortium"/>
            <person name="Sakamoto Y."/>
            <person name="Nakade K."/>
            <person name="Sato S."/>
            <person name="Yoshida Y."/>
            <person name="Miyazaki K."/>
            <person name="Natsume S."/>
            <person name="Konno N."/>
        </authorList>
    </citation>
    <scope>NUCLEOTIDE SEQUENCE [LARGE SCALE GENOMIC DNA]</scope>
    <source>
        <strain evidence="3 4">NBRC 111202</strain>
    </source>
</reference>
<keyword evidence="2" id="KW-1133">Transmembrane helix</keyword>
<organism evidence="3 4">
    <name type="scientific">Lentinula edodes</name>
    <name type="common">Shiitake mushroom</name>
    <name type="synonym">Lentinus edodes</name>
    <dbReference type="NCBI Taxonomy" id="5353"/>
    <lineage>
        <taxon>Eukaryota</taxon>
        <taxon>Fungi</taxon>
        <taxon>Dikarya</taxon>
        <taxon>Basidiomycota</taxon>
        <taxon>Agaricomycotina</taxon>
        <taxon>Agaricomycetes</taxon>
        <taxon>Agaricomycetidae</taxon>
        <taxon>Agaricales</taxon>
        <taxon>Marasmiineae</taxon>
        <taxon>Omphalotaceae</taxon>
        <taxon>Lentinula</taxon>
    </lineage>
</organism>
<feature type="transmembrane region" description="Helical" evidence="2">
    <location>
        <begin position="237"/>
        <end position="260"/>
    </location>
</feature>
<feature type="compositionally biased region" description="Polar residues" evidence="1">
    <location>
        <begin position="374"/>
        <end position="389"/>
    </location>
</feature>
<name>A0A1Q3ECG2_LENED</name>
<keyword evidence="2" id="KW-0472">Membrane</keyword>
<evidence type="ECO:0000313" key="3">
    <source>
        <dbReference type="EMBL" id="GAW04896.1"/>
    </source>
</evidence>
<evidence type="ECO:0000313" key="4">
    <source>
        <dbReference type="Proteomes" id="UP000188533"/>
    </source>
</evidence>
<feature type="transmembrane region" description="Helical" evidence="2">
    <location>
        <begin position="160"/>
        <end position="181"/>
    </location>
</feature>
<protein>
    <submittedName>
        <fullName evidence="3">Uncharacterized protein</fullName>
    </submittedName>
</protein>
<evidence type="ECO:0000256" key="1">
    <source>
        <dbReference type="SAM" id="MobiDB-lite"/>
    </source>
</evidence>
<feature type="transmembrane region" description="Helical" evidence="2">
    <location>
        <begin position="70"/>
        <end position="95"/>
    </location>
</feature>
<keyword evidence="2" id="KW-0812">Transmembrane</keyword>
<evidence type="ECO:0000256" key="2">
    <source>
        <dbReference type="SAM" id="Phobius"/>
    </source>
</evidence>
<gene>
    <name evidence="3" type="ORF">LENED_006715</name>
</gene>
<dbReference type="EMBL" id="BDGU01000215">
    <property type="protein sequence ID" value="GAW04896.1"/>
    <property type="molecule type" value="Genomic_DNA"/>
</dbReference>
<feature type="compositionally biased region" description="Polar residues" evidence="1">
    <location>
        <begin position="404"/>
        <end position="416"/>
    </location>
</feature>
<keyword evidence="4" id="KW-1185">Reference proteome</keyword>
<feature type="transmembrane region" description="Helical" evidence="2">
    <location>
        <begin position="281"/>
        <end position="304"/>
    </location>
</feature>
<proteinExistence type="predicted"/>
<feature type="transmembrane region" description="Helical" evidence="2">
    <location>
        <begin position="316"/>
        <end position="333"/>
    </location>
</feature>
<dbReference type="AlphaFoldDB" id="A0A1Q3ECG2"/>